<evidence type="ECO:0008006" key="4">
    <source>
        <dbReference type="Google" id="ProtNLM"/>
    </source>
</evidence>
<gene>
    <name evidence="2" type="ORF">A2356_01300</name>
</gene>
<name>A0A1F6YQX0_9BACT</name>
<accession>A0A1F6YQX0</accession>
<keyword evidence="1" id="KW-0472">Membrane</keyword>
<organism evidence="2 3">
    <name type="scientific">Candidatus Nomurabacteria bacterium RIFOXYB1_FULL_39_16</name>
    <dbReference type="NCBI Taxonomy" id="1801803"/>
    <lineage>
        <taxon>Bacteria</taxon>
        <taxon>Candidatus Nomuraibacteriota</taxon>
    </lineage>
</organism>
<evidence type="ECO:0000256" key="1">
    <source>
        <dbReference type="SAM" id="Phobius"/>
    </source>
</evidence>
<proteinExistence type="predicted"/>
<protein>
    <recommendedName>
        <fullName evidence="4">DUF5673 domain-containing protein</fullName>
    </recommendedName>
</protein>
<feature type="transmembrane region" description="Helical" evidence="1">
    <location>
        <begin position="50"/>
        <end position="66"/>
    </location>
</feature>
<comment type="caution">
    <text evidence="2">The sequence shown here is derived from an EMBL/GenBank/DDBJ whole genome shotgun (WGS) entry which is preliminary data.</text>
</comment>
<evidence type="ECO:0000313" key="3">
    <source>
        <dbReference type="Proteomes" id="UP000177047"/>
    </source>
</evidence>
<dbReference type="Proteomes" id="UP000177047">
    <property type="component" value="Unassembled WGS sequence"/>
</dbReference>
<dbReference type="AlphaFoldDB" id="A0A1F6YQX0"/>
<feature type="transmembrane region" description="Helical" evidence="1">
    <location>
        <begin position="27"/>
        <end position="44"/>
    </location>
</feature>
<sequence>MNRNEDNSFKLTWSALEYEEKERSQDWFWALGIIVATGSIASIIFENYFFATLLILGGLLLGWFAIKKPDTVVYELNNKGLQIRDRLYPYESIKAFWIQIDFTPDSNVKPIFFIHSERAFMPVLSIPINEEIAEDIHSIMTDKEIAEVEMKEHPSEKIMEALGF</sequence>
<dbReference type="STRING" id="1801803.A2356_01300"/>
<keyword evidence="1" id="KW-1133">Transmembrane helix</keyword>
<reference evidence="2 3" key="1">
    <citation type="journal article" date="2016" name="Nat. Commun.">
        <title>Thousands of microbial genomes shed light on interconnected biogeochemical processes in an aquifer system.</title>
        <authorList>
            <person name="Anantharaman K."/>
            <person name="Brown C.T."/>
            <person name="Hug L.A."/>
            <person name="Sharon I."/>
            <person name="Castelle C.J."/>
            <person name="Probst A.J."/>
            <person name="Thomas B.C."/>
            <person name="Singh A."/>
            <person name="Wilkins M.J."/>
            <person name="Karaoz U."/>
            <person name="Brodie E.L."/>
            <person name="Williams K.H."/>
            <person name="Hubbard S.S."/>
            <person name="Banfield J.F."/>
        </authorList>
    </citation>
    <scope>NUCLEOTIDE SEQUENCE [LARGE SCALE GENOMIC DNA]</scope>
</reference>
<keyword evidence="1" id="KW-0812">Transmembrane</keyword>
<dbReference type="EMBL" id="MFWB01000018">
    <property type="protein sequence ID" value="OGJ08763.1"/>
    <property type="molecule type" value="Genomic_DNA"/>
</dbReference>
<evidence type="ECO:0000313" key="2">
    <source>
        <dbReference type="EMBL" id="OGJ08763.1"/>
    </source>
</evidence>